<organism evidence="3 4">
    <name type="scientific">Pseudonaja textilis</name>
    <name type="common">Eastern brown snake</name>
    <dbReference type="NCBI Taxonomy" id="8673"/>
    <lineage>
        <taxon>Eukaryota</taxon>
        <taxon>Metazoa</taxon>
        <taxon>Chordata</taxon>
        <taxon>Craniata</taxon>
        <taxon>Vertebrata</taxon>
        <taxon>Euteleostomi</taxon>
        <taxon>Lepidosauria</taxon>
        <taxon>Squamata</taxon>
        <taxon>Bifurcata</taxon>
        <taxon>Unidentata</taxon>
        <taxon>Episquamata</taxon>
        <taxon>Toxicofera</taxon>
        <taxon>Serpentes</taxon>
        <taxon>Colubroidea</taxon>
        <taxon>Elapidae</taxon>
        <taxon>Hydrophiinae</taxon>
        <taxon>Pseudonaja</taxon>
    </lineage>
</organism>
<feature type="region of interest" description="Disordered" evidence="2">
    <location>
        <begin position="1"/>
        <end position="78"/>
    </location>
</feature>
<feature type="region of interest" description="Disordered" evidence="2">
    <location>
        <begin position="99"/>
        <end position="242"/>
    </location>
</feature>
<dbReference type="AlphaFoldDB" id="A0A670YQQ6"/>
<name>A0A670YQQ6_PSETE</name>
<feature type="compositionally biased region" description="Basic and acidic residues" evidence="2">
    <location>
        <begin position="172"/>
        <end position="197"/>
    </location>
</feature>
<dbReference type="InterPro" id="IPR051846">
    <property type="entry name" value="SH2_domain_adapters"/>
</dbReference>
<dbReference type="Proteomes" id="UP000472273">
    <property type="component" value="Unplaced"/>
</dbReference>
<gene>
    <name evidence="3" type="primary">SHD</name>
</gene>
<proteinExistence type="predicted"/>
<evidence type="ECO:0000256" key="2">
    <source>
        <dbReference type="SAM" id="MobiDB-lite"/>
    </source>
</evidence>
<dbReference type="SUPFAM" id="SSF55550">
    <property type="entry name" value="SH2 domain"/>
    <property type="match status" value="1"/>
</dbReference>
<dbReference type="GeneTree" id="ENSGT00940000159004"/>
<feature type="compositionally biased region" description="Low complexity" evidence="2">
    <location>
        <begin position="217"/>
        <end position="226"/>
    </location>
</feature>
<reference evidence="3" key="2">
    <citation type="submission" date="2025-09" db="UniProtKB">
        <authorList>
            <consortium name="Ensembl"/>
        </authorList>
    </citation>
    <scope>IDENTIFICATION</scope>
</reference>
<dbReference type="PANTHER" id="PTHR15127">
    <property type="entry name" value="HEAVYWEIGHT, ISOFORM A"/>
    <property type="match status" value="1"/>
</dbReference>
<dbReference type="Ensembl" id="ENSPTXT00000014614.1">
    <property type="protein sequence ID" value="ENSPTXP00000014165.1"/>
    <property type="gene ID" value="ENSPTXG00000009832.1"/>
</dbReference>
<reference evidence="3" key="1">
    <citation type="submission" date="2025-08" db="UniProtKB">
        <authorList>
            <consortium name="Ensembl"/>
        </authorList>
    </citation>
    <scope>IDENTIFICATION</scope>
</reference>
<evidence type="ECO:0000313" key="4">
    <source>
        <dbReference type="Proteomes" id="UP000472273"/>
    </source>
</evidence>
<evidence type="ECO:0000313" key="3">
    <source>
        <dbReference type="Ensembl" id="ENSPTXP00000014165.1"/>
    </source>
</evidence>
<evidence type="ECO:0000256" key="1">
    <source>
        <dbReference type="ARBA" id="ARBA00022999"/>
    </source>
</evidence>
<keyword evidence="1" id="KW-0727">SH2 domain</keyword>
<keyword evidence="4" id="KW-1185">Reference proteome</keyword>
<dbReference type="OMA" id="AKEFRRP"/>
<protein>
    <submittedName>
        <fullName evidence="3">Src homology 2 domain containing transforming protein D</fullName>
    </submittedName>
</protein>
<accession>A0A670YQQ6</accession>
<sequence>MAKWFKDYLSFGSRRSPPQPPKPDYTESDILKAYRAQKSLDFEDPYEDGDGKTDPDIGGTPNKGCGGCGGNLEGKYGSPKHRLIKVDASDLNRSKALLATAGEDSASEYSDPFDAHREPKGDTEEDAGLENNGYMEPYNAQRVKSRIGLQLYDTPYEEKEAETDPEAGPTEKPPKSRLPQEDERPADEYDQPWEWKKNHISRAFAAQFEAPEWDRTSPSSSSSSSSAPKEHWPHPPKHLKSSQSFMHMKFTRTKDNRYILGQNSAPFESIPEVIHHYTTRELPVKGAEHFSLLYPVAVQTA</sequence>
<dbReference type="PANTHER" id="PTHR15127:SF33">
    <property type="entry name" value="SH2 DOMAIN-CONTAINING ADAPTER PROTEIN D"/>
    <property type="match status" value="1"/>
</dbReference>
<feature type="compositionally biased region" description="Basic and acidic residues" evidence="2">
    <location>
        <begin position="113"/>
        <end position="122"/>
    </location>
</feature>
<dbReference type="GO" id="GO:0001784">
    <property type="term" value="F:phosphotyrosine residue binding"/>
    <property type="evidence" value="ECO:0007669"/>
    <property type="project" value="TreeGrafter"/>
</dbReference>
<dbReference type="InterPro" id="IPR036860">
    <property type="entry name" value="SH2_dom_sf"/>
</dbReference>